<organism evidence="2 3">
    <name type="scientific">Sporosarcina gallistercoris</name>
    <dbReference type="NCBI Taxonomy" id="2762245"/>
    <lineage>
        <taxon>Bacteria</taxon>
        <taxon>Bacillati</taxon>
        <taxon>Bacillota</taxon>
        <taxon>Bacilli</taxon>
        <taxon>Bacillales</taxon>
        <taxon>Caryophanaceae</taxon>
        <taxon>Sporosarcina</taxon>
    </lineage>
</organism>
<proteinExistence type="predicted"/>
<feature type="transmembrane region" description="Helical" evidence="1">
    <location>
        <begin position="61"/>
        <end position="83"/>
    </location>
</feature>
<feature type="transmembrane region" description="Helical" evidence="1">
    <location>
        <begin position="116"/>
        <end position="134"/>
    </location>
</feature>
<dbReference type="PANTHER" id="PTHR37314:SF4">
    <property type="entry name" value="UPF0700 TRANSMEMBRANE PROTEIN YOAK"/>
    <property type="match status" value="1"/>
</dbReference>
<comment type="caution">
    <text evidence="2">The sequence shown here is derived from an EMBL/GenBank/DDBJ whole genome shotgun (WGS) entry which is preliminary data.</text>
</comment>
<feature type="transmembrane region" description="Helical" evidence="1">
    <location>
        <begin position="95"/>
        <end position="110"/>
    </location>
</feature>
<evidence type="ECO:0000256" key="1">
    <source>
        <dbReference type="SAM" id="Phobius"/>
    </source>
</evidence>
<gene>
    <name evidence="2" type="ORF">H9659_07720</name>
</gene>
<name>A0ABR8PJ61_9BACL</name>
<dbReference type="Pfam" id="PF06912">
    <property type="entry name" value="DUF1275"/>
    <property type="match status" value="1"/>
</dbReference>
<feature type="transmembrane region" description="Helical" evidence="1">
    <location>
        <begin position="174"/>
        <end position="194"/>
    </location>
</feature>
<accession>A0ABR8PJ61</accession>
<keyword evidence="1" id="KW-0472">Membrane</keyword>
<dbReference type="RefSeq" id="WP_191689356.1">
    <property type="nucleotide sequence ID" value="NZ_JACSQY010000004.1"/>
</dbReference>
<keyword evidence="1" id="KW-0812">Transmembrane</keyword>
<reference evidence="2 3" key="1">
    <citation type="submission" date="2020-08" db="EMBL/GenBank/DDBJ databases">
        <title>A Genomic Blueprint of the Chicken Gut Microbiome.</title>
        <authorList>
            <person name="Gilroy R."/>
            <person name="Ravi A."/>
            <person name="Getino M."/>
            <person name="Pursley I."/>
            <person name="Horton D.L."/>
            <person name="Alikhan N.-F."/>
            <person name="Baker D."/>
            <person name="Gharbi K."/>
            <person name="Hall N."/>
            <person name="Watson M."/>
            <person name="Adriaenssens E.M."/>
            <person name="Foster-Nyarko E."/>
            <person name="Jarju S."/>
            <person name="Secka A."/>
            <person name="Antonio M."/>
            <person name="Oren A."/>
            <person name="Chaudhuri R."/>
            <person name="La Ragione R.M."/>
            <person name="Hildebrand F."/>
            <person name="Pallen M.J."/>
        </authorList>
    </citation>
    <scope>NUCLEOTIDE SEQUENCE [LARGE SCALE GENOMIC DNA]</scope>
    <source>
        <strain evidence="2 3">Sa3CUA8</strain>
    </source>
</reference>
<sequence length="222" mass="24717">MDRDQLHTKRITSLLTICAAFLMGFIDAYTFMELDHVFVSAQTGNMVTFGVKLFTGHPYDALANMIAFFGFMCGAFLGEVLLARLRLPGLRRYRLFLYVQALLLLGLALFQTKLELSVMVFVLGLLSGYALTTFRKIGSTPVNNGIMTGNARNMMNSLYLILFEKDAQAKKDMIHLFIGIITFVAGVGASASVSVWDPSAILWIAFGIVCFSIVALFFYKWT</sequence>
<keyword evidence="3" id="KW-1185">Reference proteome</keyword>
<dbReference type="InterPro" id="IPR010699">
    <property type="entry name" value="DUF1275"/>
</dbReference>
<dbReference type="PANTHER" id="PTHR37314">
    <property type="entry name" value="SLR0142 PROTEIN"/>
    <property type="match status" value="1"/>
</dbReference>
<evidence type="ECO:0000313" key="3">
    <source>
        <dbReference type="Proteomes" id="UP000659496"/>
    </source>
</evidence>
<feature type="transmembrane region" description="Helical" evidence="1">
    <location>
        <begin position="12"/>
        <end position="32"/>
    </location>
</feature>
<dbReference type="EMBL" id="JACSQY010000004">
    <property type="protein sequence ID" value="MBD7908213.1"/>
    <property type="molecule type" value="Genomic_DNA"/>
</dbReference>
<protein>
    <submittedName>
        <fullName evidence="2">DUF1275 domain-containing protein</fullName>
    </submittedName>
</protein>
<evidence type="ECO:0000313" key="2">
    <source>
        <dbReference type="EMBL" id="MBD7908213.1"/>
    </source>
</evidence>
<dbReference type="Proteomes" id="UP000659496">
    <property type="component" value="Unassembled WGS sequence"/>
</dbReference>
<keyword evidence="1" id="KW-1133">Transmembrane helix</keyword>
<feature type="transmembrane region" description="Helical" evidence="1">
    <location>
        <begin position="200"/>
        <end position="219"/>
    </location>
</feature>